<comment type="caution">
    <text evidence="1">The sequence shown here is derived from an EMBL/GenBank/DDBJ whole genome shotgun (WGS) entry which is preliminary data.</text>
</comment>
<dbReference type="EMBL" id="BICW01000002">
    <property type="protein sequence ID" value="GCG54719.1"/>
    <property type="molecule type" value="Genomic_DNA"/>
</dbReference>
<gene>
    <name evidence="1" type="ORF">BvCmsH19A_00297</name>
</gene>
<proteinExistence type="predicted"/>
<accession>A0A479F726</accession>
<protein>
    <submittedName>
        <fullName evidence="1">Uncharacterized protein</fullName>
    </submittedName>
</protein>
<dbReference type="AlphaFoldDB" id="A0A479F726"/>
<sequence>MEGEGKTEVLVCRVQRSPRDVYIVYIKAVPQFAGNCLCQPASVILLSSKPVSDNADKSYMKLLILTIITDSD</sequence>
<reference evidence="1" key="1">
    <citation type="submission" date="2018-11" db="EMBL/GenBank/DDBJ databases">
        <title>Draft genome sequence of commensal E.coli strains.</title>
        <authorList>
            <person name="Arimizu Y."/>
            <person name="Hayashi T."/>
            <person name="Ogura Y."/>
        </authorList>
    </citation>
    <scope>NUCLEOTIDE SEQUENCE</scope>
    <source>
        <strain evidence="1">39-H19-A</strain>
    </source>
</reference>
<name>A0A479F726_ECOLX</name>
<organism evidence="1">
    <name type="scientific">Escherichia coli</name>
    <dbReference type="NCBI Taxonomy" id="562"/>
    <lineage>
        <taxon>Bacteria</taxon>
        <taxon>Pseudomonadati</taxon>
        <taxon>Pseudomonadota</taxon>
        <taxon>Gammaproteobacteria</taxon>
        <taxon>Enterobacterales</taxon>
        <taxon>Enterobacteriaceae</taxon>
        <taxon>Escherichia</taxon>
    </lineage>
</organism>
<evidence type="ECO:0000313" key="1">
    <source>
        <dbReference type="EMBL" id="GCG54719.1"/>
    </source>
</evidence>